<organism evidence="2 3">
    <name type="scientific">Liparis tanakae</name>
    <name type="common">Tanaka's snailfish</name>
    <dbReference type="NCBI Taxonomy" id="230148"/>
    <lineage>
        <taxon>Eukaryota</taxon>
        <taxon>Metazoa</taxon>
        <taxon>Chordata</taxon>
        <taxon>Craniata</taxon>
        <taxon>Vertebrata</taxon>
        <taxon>Euteleostomi</taxon>
        <taxon>Actinopterygii</taxon>
        <taxon>Neopterygii</taxon>
        <taxon>Teleostei</taxon>
        <taxon>Neoteleostei</taxon>
        <taxon>Acanthomorphata</taxon>
        <taxon>Eupercaria</taxon>
        <taxon>Perciformes</taxon>
        <taxon>Cottioidei</taxon>
        <taxon>Cottales</taxon>
        <taxon>Liparidae</taxon>
        <taxon>Liparis</taxon>
    </lineage>
</organism>
<dbReference type="AlphaFoldDB" id="A0A4Z2EMW3"/>
<comment type="caution">
    <text evidence="2">The sequence shown here is derived from an EMBL/GenBank/DDBJ whole genome shotgun (WGS) entry which is preliminary data.</text>
</comment>
<gene>
    <name evidence="2" type="ORF">EYF80_059570</name>
</gene>
<evidence type="ECO:0000313" key="3">
    <source>
        <dbReference type="Proteomes" id="UP000314294"/>
    </source>
</evidence>
<evidence type="ECO:0000313" key="2">
    <source>
        <dbReference type="EMBL" id="TNN30277.1"/>
    </source>
</evidence>
<feature type="region of interest" description="Disordered" evidence="1">
    <location>
        <begin position="33"/>
        <end position="58"/>
    </location>
</feature>
<keyword evidence="3" id="KW-1185">Reference proteome</keyword>
<reference evidence="2 3" key="1">
    <citation type="submission" date="2019-03" db="EMBL/GenBank/DDBJ databases">
        <title>First draft genome of Liparis tanakae, snailfish: a comprehensive survey of snailfish specific genes.</title>
        <authorList>
            <person name="Kim W."/>
            <person name="Song I."/>
            <person name="Jeong J.-H."/>
            <person name="Kim D."/>
            <person name="Kim S."/>
            <person name="Ryu S."/>
            <person name="Song J.Y."/>
            <person name="Lee S.K."/>
        </authorList>
    </citation>
    <scope>NUCLEOTIDE SEQUENCE [LARGE SCALE GENOMIC DNA]</scope>
    <source>
        <tissue evidence="2">Muscle</tissue>
    </source>
</reference>
<sequence length="77" mass="8587">MVALQRRARDQLGFILWEPSTPDPRQAAVHRASAHGFTPGGKTSTCERSRGHVKPNHLGTTNVWTDVIDRLIRDISV</sequence>
<name>A0A4Z2EMW3_9TELE</name>
<dbReference type="EMBL" id="SRLO01004672">
    <property type="protein sequence ID" value="TNN30277.1"/>
    <property type="molecule type" value="Genomic_DNA"/>
</dbReference>
<proteinExistence type="predicted"/>
<dbReference type="Proteomes" id="UP000314294">
    <property type="component" value="Unassembled WGS sequence"/>
</dbReference>
<protein>
    <submittedName>
        <fullName evidence="2">Uncharacterized protein</fullName>
    </submittedName>
</protein>
<accession>A0A4Z2EMW3</accession>
<evidence type="ECO:0000256" key="1">
    <source>
        <dbReference type="SAM" id="MobiDB-lite"/>
    </source>
</evidence>